<evidence type="ECO:0000313" key="2">
    <source>
        <dbReference type="Proteomes" id="UP000327493"/>
    </source>
</evidence>
<organism evidence="1 2">
    <name type="scientific">Etheostoma spectabile</name>
    <name type="common">orangethroat darter</name>
    <dbReference type="NCBI Taxonomy" id="54343"/>
    <lineage>
        <taxon>Eukaryota</taxon>
        <taxon>Metazoa</taxon>
        <taxon>Chordata</taxon>
        <taxon>Craniata</taxon>
        <taxon>Vertebrata</taxon>
        <taxon>Euteleostomi</taxon>
        <taxon>Actinopterygii</taxon>
        <taxon>Neopterygii</taxon>
        <taxon>Teleostei</taxon>
        <taxon>Neoteleostei</taxon>
        <taxon>Acanthomorphata</taxon>
        <taxon>Eupercaria</taxon>
        <taxon>Perciformes</taxon>
        <taxon>Percoidei</taxon>
        <taxon>Percidae</taxon>
        <taxon>Etheostomatinae</taxon>
        <taxon>Etheostoma</taxon>
    </lineage>
</organism>
<dbReference type="Proteomes" id="UP000327493">
    <property type="component" value="Chromosome 10"/>
</dbReference>
<protein>
    <submittedName>
        <fullName evidence="1">Uncharacterized protein</fullName>
    </submittedName>
</protein>
<keyword evidence="2" id="KW-1185">Reference proteome</keyword>
<evidence type="ECO:0000313" key="1">
    <source>
        <dbReference type="EMBL" id="KAA8588795.1"/>
    </source>
</evidence>
<dbReference type="AlphaFoldDB" id="A0A5J5D893"/>
<sequence>MALRLSLRFSPGLEQEVAKGFQSSVLEAKGSVPSGGKVLPESRWDIGRVGISSDGTVADGSPTFASRAVLIGNPEPLGSI</sequence>
<dbReference type="EMBL" id="VOFY01000010">
    <property type="protein sequence ID" value="KAA8588795.1"/>
    <property type="molecule type" value="Genomic_DNA"/>
</dbReference>
<name>A0A5J5D893_9PERO</name>
<gene>
    <name evidence="1" type="ORF">FQN60_010140</name>
</gene>
<reference evidence="1 2" key="1">
    <citation type="submission" date="2019-08" db="EMBL/GenBank/DDBJ databases">
        <title>A chromosome-level genome assembly, high-density linkage maps, and genome scans reveal the genomic architecture of hybrid incompatibilities underlying speciation via character displacement in darters (Percidae: Etheostominae).</title>
        <authorList>
            <person name="Moran R.L."/>
            <person name="Catchen J.M."/>
            <person name="Fuller R.C."/>
        </authorList>
    </citation>
    <scope>NUCLEOTIDE SEQUENCE [LARGE SCALE GENOMIC DNA]</scope>
    <source>
        <strain evidence="1">EspeVRDwgs_2016</strain>
        <tissue evidence="1">Muscle</tissue>
    </source>
</reference>
<proteinExistence type="predicted"/>
<accession>A0A5J5D893</accession>
<comment type="caution">
    <text evidence="1">The sequence shown here is derived from an EMBL/GenBank/DDBJ whole genome shotgun (WGS) entry which is preliminary data.</text>
</comment>